<gene>
    <name evidence="1" type="ORF">AC579_5316</name>
</gene>
<evidence type="ECO:0000313" key="1">
    <source>
        <dbReference type="EMBL" id="KXT07888.1"/>
    </source>
</evidence>
<dbReference type="Proteomes" id="UP000073492">
    <property type="component" value="Unassembled WGS sequence"/>
</dbReference>
<evidence type="ECO:0000313" key="2">
    <source>
        <dbReference type="Proteomes" id="UP000073492"/>
    </source>
</evidence>
<dbReference type="EMBL" id="LFZO01000517">
    <property type="protein sequence ID" value="KXT07888.1"/>
    <property type="molecule type" value="Genomic_DNA"/>
</dbReference>
<name>A0A139HZM7_9PEZI</name>
<reference evidence="1 2" key="1">
    <citation type="submission" date="2015-07" db="EMBL/GenBank/DDBJ databases">
        <title>Comparative genomics of the Sigatoka disease complex on banana suggests a link between parallel evolutionary changes in Pseudocercospora fijiensis and Pseudocercospora eumusae and increased virulence on the banana host.</title>
        <authorList>
            <person name="Chang T.-C."/>
            <person name="Salvucci A."/>
            <person name="Crous P.W."/>
            <person name="Stergiopoulos I."/>
        </authorList>
    </citation>
    <scope>NUCLEOTIDE SEQUENCE [LARGE SCALE GENOMIC DNA]</scope>
    <source>
        <strain evidence="1 2">CBS 116634</strain>
    </source>
</reference>
<comment type="caution">
    <text evidence="1">The sequence shown here is derived from an EMBL/GenBank/DDBJ whole genome shotgun (WGS) entry which is preliminary data.</text>
</comment>
<sequence>MKLSKSKSKALPLARLKPKLLMLGSEDDGEDKGDLAELHRQVEDVMEEERDRRELTPEEERDIEFVTTKQYLKDLKKAKLVSKKFKMAHNLKEVSRFEDGKYYIDVGERDKQGRTKEICVEVDK</sequence>
<protein>
    <submittedName>
        <fullName evidence="1">Uncharacterized protein</fullName>
    </submittedName>
</protein>
<keyword evidence="2" id="KW-1185">Reference proteome</keyword>
<proteinExistence type="predicted"/>
<dbReference type="AlphaFoldDB" id="A0A139HZM7"/>
<accession>A0A139HZM7</accession>
<organism evidence="1 2">
    <name type="scientific">Pseudocercospora musae</name>
    <dbReference type="NCBI Taxonomy" id="113226"/>
    <lineage>
        <taxon>Eukaryota</taxon>
        <taxon>Fungi</taxon>
        <taxon>Dikarya</taxon>
        <taxon>Ascomycota</taxon>
        <taxon>Pezizomycotina</taxon>
        <taxon>Dothideomycetes</taxon>
        <taxon>Dothideomycetidae</taxon>
        <taxon>Mycosphaerellales</taxon>
        <taxon>Mycosphaerellaceae</taxon>
        <taxon>Pseudocercospora</taxon>
    </lineage>
</organism>